<organism evidence="2">
    <name type="scientific">Culicoides sonorensis</name>
    <name type="common">Biting midge</name>
    <dbReference type="NCBI Taxonomy" id="179676"/>
    <lineage>
        <taxon>Eukaryota</taxon>
        <taxon>Metazoa</taxon>
        <taxon>Ecdysozoa</taxon>
        <taxon>Arthropoda</taxon>
        <taxon>Hexapoda</taxon>
        <taxon>Insecta</taxon>
        <taxon>Pterygota</taxon>
        <taxon>Neoptera</taxon>
        <taxon>Endopterygota</taxon>
        <taxon>Diptera</taxon>
        <taxon>Nematocera</taxon>
        <taxon>Chironomoidea</taxon>
        <taxon>Ceratopogonidae</taxon>
        <taxon>Ceratopogoninae</taxon>
        <taxon>Culicoides</taxon>
        <taxon>Monoculicoides</taxon>
    </lineage>
</organism>
<gene>
    <name evidence="2" type="primary">CSON012564</name>
</gene>
<feature type="signal peptide" evidence="1">
    <location>
        <begin position="1"/>
        <end position="19"/>
    </location>
</feature>
<sequence length="269" mass="30839">MNSFTVFIIFCVLQTLAFAYFPIEKFDVKYEFQFSKKVFSGLCDVGGGGYTDINLRRYNNSISYKIARHACGSIDIHDPAQAEIISLGSDENGKVRTAVLVKSFNQKHQQENEEARLLTFDLGPYMKYFNVTSENGEPKIFYETIEFEHGTCNTTINVTDVQIRRDLLKVVEIKAINGTCHSFKHLLNDSEYEYCPYAEKEIVGIDASYVITFNKEWKTFQSIKKTTQIDVLKKGKIKSLEKEMTLNNYGWAPLIRNENGEQELAEGIH</sequence>
<feature type="chain" id="PRO_5016368749" evidence="1">
    <location>
        <begin position="20"/>
        <end position="269"/>
    </location>
</feature>
<dbReference type="VEuPathDB" id="VectorBase:CSON012564"/>
<evidence type="ECO:0000313" key="2">
    <source>
        <dbReference type="EMBL" id="SSX17341.1"/>
    </source>
</evidence>
<accession>A0A336LKR6</accession>
<name>A0A336LKR6_CULSO</name>
<keyword evidence="1" id="KW-0732">Signal</keyword>
<reference evidence="2" key="1">
    <citation type="submission" date="2018-07" db="EMBL/GenBank/DDBJ databases">
        <authorList>
            <person name="Quirk P.G."/>
            <person name="Krulwich T.A."/>
        </authorList>
    </citation>
    <scope>NUCLEOTIDE SEQUENCE</scope>
</reference>
<dbReference type="AlphaFoldDB" id="A0A336LKR6"/>
<proteinExistence type="predicted"/>
<protein>
    <submittedName>
        <fullName evidence="2">CSON012564 protein</fullName>
    </submittedName>
</protein>
<evidence type="ECO:0000256" key="1">
    <source>
        <dbReference type="SAM" id="SignalP"/>
    </source>
</evidence>
<dbReference type="EMBL" id="UFQT01000005">
    <property type="protein sequence ID" value="SSX17341.1"/>
    <property type="molecule type" value="Genomic_DNA"/>
</dbReference>